<feature type="domain" description="J" evidence="1">
    <location>
        <begin position="3"/>
        <end position="68"/>
    </location>
</feature>
<dbReference type="PANTHER" id="PTHR43096:SF10">
    <property type="entry name" value="CHAPERONE PROTEIN DNAJ A6, CHLOROPLASTIC"/>
    <property type="match status" value="1"/>
</dbReference>
<dbReference type="InterPro" id="IPR036869">
    <property type="entry name" value="J_dom_sf"/>
</dbReference>
<dbReference type="InterPro" id="IPR001623">
    <property type="entry name" value="DnaJ_domain"/>
</dbReference>
<dbReference type="PROSITE" id="PS00636">
    <property type="entry name" value="DNAJ_1"/>
    <property type="match status" value="1"/>
</dbReference>
<dbReference type="CDD" id="cd06257">
    <property type="entry name" value="DnaJ"/>
    <property type="match status" value="1"/>
</dbReference>
<dbReference type="PANTHER" id="PTHR43096">
    <property type="entry name" value="DNAJ HOMOLOG 1, MITOCHONDRIAL-RELATED"/>
    <property type="match status" value="1"/>
</dbReference>
<comment type="caution">
    <text evidence="2">The sequence shown here is derived from an EMBL/GenBank/DDBJ whole genome shotgun (WGS) entry which is preliminary data.</text>
</comment>
<dbReference type="Gene3D" id="2.60.260.20">
    <property type="entry name" value="Urease metallochaperone UreE, N-terminal domain"/>
    <property type="match status" value="2"/>
</dbReference>
<dbReference type="InterPro" id="IPR018253">
    <property type="entry name" value="DnaJ_domain_CS"/>
</dbReference>
<dbReference type="Pfam" id="PF01556">
    <property type="entry name" value="DnaJ_C"/>
    <property type="match status" value="1"/>
</dbReference>
<dbReference type="SUPFAM" id="SSF49493">
    <property type="entry name" value="HSP40/DnaJ peptide-binding domain"/>
    <property type="match status" value="2"/>
</dbReference>
<keyword evidence="3" id="KW-1185">Reference proteome</keyword>
<evidence type="ECO:0000313" key="2">
    <source>
        <dbReference type="EMBL" id="OYR07558.1"/>
    </source>
</evidence>
<dbReference type="PRINTS" id="PR00625">
    <property type="entry name" value="JDOMAIN"/>
</dbReference>
<dbReference type="SMART" id="SM00271">
    <property type="entry name" value="DnaJ"/>
    <property type="match status" value="1"/>
</dbReference>
<dbReference type="RefSeq" id="WP_094542696.1">
    <property type="nucleotide sequence ID" value="NZ_JBHEER010000008.1"/>
</dbReference>
<dbReference type="Gene3D" id="1.10.287.110">
    <property type="entry name" value="DnaJ domain"/>
    <property type="match status" value="1"/>
</dbReference>
<organism evidence="2 3">
    <name type="scientific">Brucella grignonensis</name>
    <dbReference type="NCBI Taxonomy" id="94627"/>
    <lineage>
        <taxon>Bacteria</taxon>
        <taxon>Pseudomonadati</taxon>
        <taxon>Pseudomonadota</taxon>
        <taxon>Alphaproteobacteria</taxon>
        <taxon>Hyphomicrobiales</taxon>
        <taxon>Brucellaceae</taxon>
        <taxon>Brucella/Ochrobactrum group</taxon>
        <taxon>Brucella</taxon>
    </lineage>
</organism>
<reference evidence="2 3" key="1">
    <citation type="submission" date="2017-07" db="EMBL/GenBank/DDBJ databases">
        <title>Phylogenetic study on the rhizospheric bacterium Ochrobactrum sp. A44.</title>
        <authorList>
            <person name="Krzyzanowska D.M."/>
            <person name="Ossowicki A."/>
            <person name="Rajewska M."/>
            <person name="Maciag T."/>
            <person name="Kaczynski Z."/>
            <person name="Czerwicka M."/>
            <person name="Jafra S."/>
        </authorList>
    </citation>
    <scope>NUCLEOTIDE SEQUENCE [LARGE SCALE GENOMIC DNA]</scope>
    <source>
        <strain evidence="2 3">OgA9a</strain>
    </source>
</reference>
<dbReference type="AlphaFoldDB" id="A0A256EY60"/>
<dbReference type="Proteomes" id="UP000216478">
    <property type="component" value="Unassembled WGS sequence"/>
</dbReference>
<evidence type="ECO:0000313" key="3">
    <source>
        <dbReference type="Proteomes" id="UP000216478"/>
    </source>
</evidence>
<dbReference type="GO" id="GO:0051082">
    <property type="term" value="F:unfolded protein binding"/>
    <property type="evidence" value="ECO:0007669"/>
    <property type="project" value="InterPro"/>
</dbReference>
<dbReference type="InterPro" id="IPR008971">
    <property type="entry name" value="HSP40/DnaJ_pept-bd"/>
</dbReference>
<evidence type="ECO:0000259" key="1">
    <source>
        <dbReference type="PROSITE" id="PS50076"/>
    </source>
</evidence>
<protein>
    <submittedName>
        <fullName evidence="2">DnaJ C terminal domain protein</fullName>
    </submittedName>
</protein>
<dbReference type="GO" id="GO:0042026">
    <property type="term" value="P:protein refolding"/>
    <property type="evidence" value="ECO:0007669"/>
    <property type="project" value="TreeGrafter"/>
</dbReference>
<dbReference type="FunFam" id="2.60.260.20:FF:000013">
    <property type="entry name" value="DnaJ subfamily B member 11"/>
    <property type="match status" value="1"/>
</dbReference>
<dbReference type="SUPFAM" id="SSF46565">
    <property type="entry name" value="Chaperone J-domain"/>
    <property type="match status" value="1"/>
</dbReference>
<dbReference type="EMBL" id="NNRL01000169">
    <property type="protein sequence ID" value="OYR07558.1"/>
    <property type="molecule type" value="Genomic_DNA"/>
</dbReference>
<dbReference type="CDD" id="cd10747">
    <property type="entry name" value="DnaJ_C"/>
    <property type="match status" value="1"/>
</dbReference>
<dbReference type="GO" id="GO:0005737">
    <property type="term" value="C:cytoplasm"/>
    <property type="evidence" value="ECO:0007669"/>
    <property type="project" value="TreeGrafter"/>
</dbReference>
<gene>
    <name evidence="2" type="ORF">CEV33_3711</name>
</gene>
<dbReference type="PROSITE" id="PS50076">
    <property type="entry name" value="DNAJ_2"/>
    <property type="match status" value="1"/>
</dbReference>
<dbReference type="OrthoDB" id="9779889at2"/>
<name>A0A256EY60_9HYPH</name>
<sequence length="299" mass="32672">MKNPYEVLGVASTATAAEIQSAYRKLAKKLHPDLNPGDKNAEDKFKEVAAAYDLLSDADKRKRFDSGEIDASGMERPQHQYYRDFANTDQADHYAEMGGFADFMDQDAFAELLRRGQRGRANRRGEDMYYRLPIDFVESIAGANKRLTLPDGSALNVKIPAGLIDGQTIRLKGKGAPGIGKGEPGDAMIEVTVLPDDRYSRKGDDIIIELPISLSEAVLGGRIRVPTPTGDVTMTIPKGANTGTTLRLRGKGAPTKTGGHGDELVKLKVVLPKSSDPELEEFVSKWSHANDFNPRQDEA</sequence>
<dbReference type="InterPro" id="IPR002939">
    <property type="entry name" value="DnaJ_C"/>
</dbReference>
<dbReference type="Pfam" id="PF00226">
    <property type="entry name" value="DnaJ"/>
    <property type="match status" value="1"/>
</dbReference>
<proteinExistence type="predicted"/>
<accession>A0A256EY60</accession>